<evidence type="ECO:0000313" key="3">
    <source>
        <dbReference type="Proteomes" id="UP000236642"/>
    </source>
</evidence>
<evidence type="ECO:0000313" key="2">
    <source>
        <dbReference type="EMBL" id="GBD10277.1"/>
    </source>
</evidence>
<dbReference type="Proteomes" id="UP000236642">
    <property type="component" value="Unassembled WGS sequence"/>
</dbReference>
<evidence type="ECO:0000256" key="1">
    <source>
        <dbReference type="SAM" id="MobiDB-lite"/>
    </source>
</evidence>
<feature type="region of interest" description="Disordered" evidence="1">
    <location>
        <begin position="96"/>
        <end position="116"/>
    </location>
</feature>
<reference evidence="3" key="1">
    <citation type="submission" date="2017-09" db="EMBL/GenBank/DDBJ databases">
        <title>Metaegenomics of thermophilic ammonia-oxidizing enrichment culture.</title>
        <authorList>
            <person name="Kato S."/>
            <person name="Suzuki K."/>
        </authorList>
    </citation>
    <scope>NUCLEOTIDE SEQUENCE [LARGE SCALE GENOMIC DNA]</scope>
</reference>
<proteinExistence type="predicted"/>
<protein>
    <submittedName>
        <fullName evidence="2">Uncharacterized protein</fullName>
    </submittedName>
</protein>
<feature type="region of interest" description="Disordered" evidence="1">
    <location>
        <begin position="156"/>
        <end position="190"/>
    </location>
</feature>
<dbReference type="EMBL" id="BEHY01000144">
    <property type="protein sequence ID" value="GBD10277.1"/>
    <property type="molecule type" value="Genomic_DNA"/>
</dbReference>
<gene>
    <name evidence="2" type="ORF">HRbin22_02544</name>
</gene>
<dbReference type="AlphaFoldDB" id="A0A2H5YA55"/>
<organism evidence="2 3">
    <name type="scientific">Candidatus Thermoflexus japonica</name>
    <dbReference type="NCBI Taxonomy" id="2035417"/>
    <lineage>
        <taxon>Bacteria</taxon>
        <taxon>Bacillati</taxon>
        <taxon>Chloroflexota</taxon>
        <taxon>Thermoflexia</taxon>
        <taxon>Thermoflexales</taxon>
        <taxon>Thermoflexaceae</taxon>
        <taxon>Thermoflexus</taxon>
    </lineage>
</organism>
<accession>A0A2H5YA55</accession>
<name>A0A2H5YA55_9CHLR</name>
<sequence>MRVRMPEGHHRLQHLHLDPQLLPELPLQAFLQAFPRLHLAARELPQPAQHALQRPLGDQHAIAILDHPRGDVVVGKGSARGPHGKRFRISLAEGGAESLERARRTARRLRGAEGGAQVHQGLIEIPRLAAREKAFRQGLQPTPARRPPRILLHREEPRQHPHPVPIDGGEILPEGDAEDRGRDVGAHPGQAAPFRKRLGERSAVFLHQRAGRAVQMPRPRIIS</sequence>
<comment type="caution">
    <text evidence="2">The sequence shown here is derived from an EMBL/GenBank/DDBJ whole genome shotgun (WGS) entry which is preliminary data.</text>
</comment>